<dbReference type="Proteomes" id="UP000295673">
    <property type="component" value="Unassembled WGS sequence"/>
</dbReference>
<organism evidence="1 2">
    <name type="scientific">Shimia isoporae</name>
    <dbReference type="NCBI Taxonomy" id="647720"/>
    <lineage>
        <taxon>Bacteria</taxon>
        <taxon>Pseudomonadati</taxon>
        <taxon>Pseudomonadota</taxon>
        <taxon>Alphaproteobacteria</taxon>
        <taxon>Rhodobacterales</taxon>
        <taxon>Roseobacteraceae</taxon>
    </lineage>
</organism>
<proteinExistence type="predicted"/>
<keyword evidence="1" id="KW-0489">Methyltransferase</keyword>
<dbReference type="RefSeq" id="WP_132860870.1">
    <property type="nucleotide sequence ID" value="NZ_SMGR01000002.1"/>
</dbReference>
<dbReference type="GO" id="GO:0008168">
    <property type="term" value="F:methyltransferase activity"/>
    <property type="evidence" value="ECO:0007669"/>
    <property type="project" value="UniProtKB-KW"/>
</dbReference>
<dbReference type="EMBL" id="SMGR01000002">
    <property type="protein sequence ID" value="TCL01489.1"/>
    <property type="molecule type" value="Genomic_DNA"/>
</dbReference>
<dbReference type="InterPro" id="IPR029063">
    <property type="entry name" value="SAM-dependent_MTases_sf"/>
</dbReference>
<dbReference type="Pfam" id="PF13489">
    <property type="entry name" value="Methyltransf_23"/>
    <property type="match status" value="1"/>
</dbReference>
<dbReference type="Gene3D" id="1.25.40.10">
    <property type="entry name" value="Tetratricopeptide repeat domain"/>
    <property type="match status" value="1"/>
</dbReference>
<dbReference type="Gene3D" id="3.40.50.150">
    <property type="entry name" value="Vaccinia Virus protein VP39"/>
    <property type="match status" value="1"/>
</dbReference>
<reference evidence="1 2" key="1">
    <citation type="submission" date="2019-03" db="EMBL/GenBank/DDBJ databases">
        <title>Genomic Encyclopedia of Archaeal and Bacterial Type Strains, Phase II (KMG-II): from individual species to whole genera.</title>
        <authorList>
            <person name="Goeker M."/>
        </authorList>
    </citation>
    <scope>NUCLEOTIDE SEQUENCE [LARGE SCALE GENOMIC DNA]</scope>
    <source>
        <strain evidence="1 2">DSM 26433</strain>
    </source>
</reference>
<keyword evidence="1" id="KW-0808">Transferase</keyword>
<dbReference type="SUPFAM" id="SSF48452">
    <property type="entry name" value="TPR-like"/>
    <property type="match status" value="1"/>
</dbReference>
<dbReference type="InterPro" id="IPR011990">
    <property type="entry name" value="TPR-like_helical_dom_sf"/>
</dbReference>
<dbReference type="GO" id="GO:0032259">
    <property type="term" value="P:methylation"/>
    <property type="evidence" value="ECO:0007669"/>
    <property type="project" value="UniProtKB-KW"/>
</dbReference>
<evidence type="ECO:0000313" key="2">
    <source>
        <dbReference type="Proteomes" id="UP000295673"/>
    </source>
</evidence>
<name>A0A4R1NBJ9_9RHOB</name>
<accession>A0A4R1NBJ9</accession>
<dbReference type="OrthoDB" id="161159at2"/>
<dbReference type="AlphaFoldDB" id="A0A4R1NBJ9"/>
<sequence length="288" mass="32043">MRKLFSKKKKPNELLALMDAIKADPDNPEAHSALAQAYSRRNRHYAAHAVMRSAATLDATVENPFQAIPAVEHLSLDHNKYYRFRTLQRTLQDLAGDLPEWSFLDVGGGDGQLASFLPEAGYFLAEPIANGLDSNSLPFEGESFDFVVCCHVLEHIPKAARDDFLDGLMSHAKKALVLLNPFDMGTSAKEEGMELFVEYANAGWAKEHLECLMPKTEDVEAWAGSRNYDVTVQANGTAPVTFLSEMFNVFSKNVDRGRINTFLNTHYVDGVDSETLPNGYLLVISRRA</sequence>
<evidence type="ECO:0000313" key="1">
    <source>
        <dbReference type="EMBL" id="TCL01489.1"/>
    </source>
</evidence>
<gene>
    <name evidence="1" type="ORF">BXY66_2804</name>
</gene>
<dbReference type="SUPFAM" id="SSF53335">
    <property type="entry name" value="S-adenosyl-L-methionine-dependent methyltransferases"/>
    <property type="match status" value="1"/>
</dbReference>
<protein>
    <submittedName>
        <fullName evidence="1">Methyltransferase family protein</fullName>
    </submittedName>
</protein>
<keyword evidence="2" id="KW-1185">Reference proteome</keyword>
<comment type="caution">
    <text evidence="1">The sequence shown here is derived from an EMBL/GenBank/DDBJ whole genome shotgun (WGS) entry which is preliminary data.</text>
</comment>